<evidence type="ECO:0000313" key="2">
    <source>
        <dbReference type="EMBL" id="GAN75793.1"/>
    </source>
</evidence>
<dbReference type="OrthoDB" id="7285021at2"/>
<dbReference type="AlphaFoldDB" id="A0A0D6P3M6"/>
<organism evidence="2 3">
    <name type="scientific">Acidisphaera rubrifaciens HS-AP3</name>
    <dbReference type="NCBI Taxonomy" id="1231350"/>
    <lineage>
        <taxon>Bacteria</taxon>
        <taxon>Pseudomonadati</taxon>
        <taxon>Pseudomonadota</taxon>
        <taxon>Alphaproteobacteria</taxon>
        <taxon>Acetobacterales</taxon>
        <taxon>Acetobacteraceae</taxon>
        <taxon>Acidisphaera</taxon>
    </lineage>
</organism>
<feature type="region of interest" description="Disordered" evidence="1">
    <location>
        <begin position="1"/>
        <end position="22"/>
    </location>
</feature>
<feature type="compositionally biased region" description="Polar residues" evidence="1">
    <location>
        <begin position="78"/>
        <end position="91"/>
    </location>
</feature>
<keyword evidence="3" id="KW-1185">Reference proteome</keyword>
<evidence type="ECO:0000313" key="3">
    <source>
        <dbReference type="Proteomes" id="UP000032680"/>
    </source>
</evidence>
<name>A0A0D6P3M6_9PROT</name>
<protein>
    <submittedName>
        <fullName evidence="2">Uncharacterized protein</fullName>
    </submittedName>
</protein>
<gene>
    <name evidence="2" type="ORF">Asru_0006_05</name>
</gene>
<feature type="region of interest" description="Disordered" evidence="1">
    <location>
        <begin position="57"/>
        <end position="110"/>
    </location>
</feature>
<accession>A0A0D6P3M6</accession>
<evidence type="ECO:0000256" key="1">
    <source>
        <dbReference type="SAM" id="MobiDB-lite"/>
    </source>
</evidence>
<feature type="compositionally biased region" description="Low complexity" evidence="1">
    <location>
        <begin position="209"/>
        <end position="221"/>
    </location>
</feature>
<dbReference type="EMBL" id="BANB01000006">
    <property type="protein sequence ID" value="GAN75793.1"/>
    <property type="molecule type" value="Genomic_DNA"/>
</dbReference>
<proteinExistence type="predicted"/>
<dbReference type="Proteomes" id="UP000032680">
    <property type="component" value="Unassembled WGS sequence"/>
</dbReference>
<feature type="compositionally biased region" description="Pro residues" evidence="1">
    <location>
        <begin position="227"/>
        <end position="259"/>
    </location>
</feature>
<feature type="region of interest" description="Disordered" evidence="1">
    <location>
        <begin position="190"/>
        <end position="259"/>
    </location>
</feature>
<dbReference type="RefSeq" id="WP_148360174.1">
    <property type="nucleotide sequence ID" value="NZ_BANB01000006.1"/>
</dbReference>
<sequence length="259" mass="26425">MSAHTRTLPTPDPSAAGTPPRARLRTGLSGMLLVGVCLCAIPAAAQDYSYPTALPHGAAPSTPPAVRPGHIPGVGPSYPSSAQSSNISPYDTRSAIAPRLPTPAAGEDGAPRRFLIDARRALAAGRTGEAQEALERAETRLLDRSTPAFVTNQPSRRPLVGAIHAALQALSAGDRARALSIVDGALARTGPPRAGMPRGGVPQGGMPRAGMPYGQPGAQPGAGAGMPPYPSSYPPGPYGGPYSPRPYPYPAPYPPPSGD</sequence>
<reference evidence="2 3" key="1">
    <citation type="submission" date="2012-11" db="EMBL/GenBank/DDBJ databases">
        <title>Whole genome sequence of Acidisphaera rubrifaciens HS-AP3.</title>
        <authorList>
            <person name="Azuma Y."/>
            <person name="Higashiura N."/>
            <person name="Hirakawa H."/>
            <person name="Matsushita K."/>
        </authorList>
    </citation>
    <scope>NUCLEOTIDE SEQUENCE [LARGE SCALE GENOMIC DNA]</scope>
    <source>
        <strain evidence="2 3">HS-AP3</strain>
    </source>
</reference>
<comment type="caution">
    <text evidence="2">The sequence shown here is derived from an EMBL/GenBank/DDBJ whole genome shotgun (WGS) entry which is preliminary data.</text>
</comment>